<proteinExistence type="predicted"/>
<evidence type="ECO:0000313" key="2">
    <source>
        <dbReference type="Proteomes" id="UP000005532"/>
    </source>
</evidence>
<organism evidence="1 2">
    <name type="scientific">Actinobacillus minor NM305</name>
    <dbReference type="NCBI Taxonomy" id="637911"/>
    <lineage>
        <taxon>Bacteria</taxon>
        <taxon>Pseudomonadati</taxon>
        <taxon>Pseudomonadota</taxon>
        <taxon>Gammaproteobacteria</taxon>
        <taxon>Pasteurellales</taxon>
        <taxon>Pasteurellaceae</taxon>
        <taxon>Actinobacillus</taxon>
    </lineage>
</organism>
<accession>C5RZM4</accession>
<dbReference type="EMBL" id="ACQL01000055">
    <property type="protein sequence ID" value="EER47879.1"/>
    <property type="molecule type" value="Genomic_DNA"/>
</dbReference>
<dbReference type="Proteomes" id="UP000005532">
    <property type="component" value="Unassembled WGS sequence"/>
</dbReference>
<sequence>MQTINFTDCLAKKLYTELYKRSDFSQTMEPQQQIYYYREVNREQMQHVAKIWEQVITQYYNQPFPPFEIKPKQNLDGKKIIWQYWGQDIDANLPDMVKLCFASVERFKDDYVVIRLTDKTIRDYIELPEFIWQKRQTPAFVPCPYELS</sequence>
<evidence type="ECO:0000313" key="1">
    <source>
        <dbReference type="EMBL" id="EER47879.1"/>
    </source>
</evidence>
<comment type="caution">
    <text evidence="1">The sequence shown here is derived from an EMBL/GenBank/DDBJ whole genome shotgun (WGS) entry which is preliminary data.</text>
</comment>
<protein>
    <submittedName>
        <fullName evidence="1">Putative capsular polysaccharide synthesis protein</fullName>
    </submittedName>
</protein>
<reference evidence="1 2" key="1">
    <citation type="journal article" date="2010" name="Vet. Microbiol.">
        <title>Production of haemolysins by strains of the Actinobacillus minor/porcitonsillarum complex.</title>
        <authorList>
            <person name="Arya G."/>
            <person name="Niven D.F."/>
        </authorList>
    </citation>
    <scope>NUCLEOTIDE SEQUENCE [LARGE SCALE GENOMIC DNA]</scope>
    <source>
        <strain evidence="1 2">NM305</strain>
    </source>
</reference>
<dbReference type="InterPro" id="IPR029044">
    <property type="entry name" value="Nucleotide-diphossugar_trans"/>
</dbReference>
<dbReference type="InterPro" id="IPR008441">
    <property type="entry name" value="AfumC-like_glycosyl_Trfase"/>
</dbReference>
<gene>
    <name evidence="1" type="ORF">AM305_05584</name>
</gene>
<dbReference type="eggNOG" id="COG3774">
    <property type="taxonomic scope" value="Bacteria"/>
</dbReference>
<dbReference type="SUPFAM" id="SSF53448">
    <property type="entry name" value="Nucleotide-diphospho-sugar transferases"/>
    <property type="match status" value="1"/>
</dbReference>
<dbReference type="GO" id="GO:0016757">
    <property type="term" value="F:glycosyltransferase activity"/>
    <property type="evidence" value="ECO:0007669"/>
    <property type="project" value="InterPro"/>
</dbReference>
<dbReference type="AlphaFoldDB" id="C5RZM4"/>
<name>C5RZM4_9PAST</name>
<dbReference type="OrthoDB" id="9802881at2"/>
<dbReference type="RefSeq" id="WP_005822645.1">
    <property type="nucleotide sequence ID" value="NZ_ACQL01000055.1"/>
</dbReference>
<dbReference type="Pfam" id="PF05704">
    <property type="entry name" value="Caps_synth"/>
    <property type="match status" value="1"/>
</dbReference>